<dbReference type="CDD" id="cd17039">
    <property type="entry name" value="Ubl_ubiquitin_like"/>
    <property type="match status" value="1"/>
</dbReference>
<dbReference type="STRING" id="1441469.A0A1Q5Q8W1"/>
<feature type="compositionally biased region" description="Polar residues" evidence="1">
    <location>
        <begin position="230"/>
        <end position="253"/>
    </location>
</feature>
<dbReference type="EMBL" id="LFMY01000005">
    <property type="protein sequence ID" value="OKL60567.1"/>
    <property type="molecule type" value="Genomic_DNA"/>
</dbReference>
<dbReference type="Pfam" id="PF00240">
    <property type="entry name" value="ubiquitin"/>
    <property type="match status" value="1"/>
</dbReference>
<evidence type="ECO:0000313" key="5">
    <source>
        <dbReference type="EMBL" id="OKL60567.1"/>
    </source>
</evidence>
<dbReference type="PROSITE" id="PS50053">
    <property type="entry name" value="UBIQUITIN_2"/>
    <property type="match status" value="1"/>
</dbReference>
<dbReference type="GeneID" id="31003884"/>
<evidence type="ECO:0000256" key="1">
    <source>
        <dbReference type="SAM" id="MobiDB-lite"/>
    </source>
</evidence>
<organism evidence="5 6">
    <name type="scientific">Talaromyces atroroseus</name>
    <dbReference type="NCBI Taxonomy" id="1441469"/>
    <lineage>
        <taxon>Eukaryota</taxon>
        <taxon>Fungi</taxon>
        <taxon>Dikarya</taxon>
        <taxon>Ascomycota</taxon>
        <taxon>Pezizomycotina</taxon>
        <taxon>Eurotiomycetes</taxon>
        <taxon>Eurotiomycetidae</taxon>
        <taxon>Eurotiales</taxon>
        <taxon>Trichocomaceae</taxon>
        <taxon>Talaromyces</taxon>
        <taxon>Talaromyces sect. Trachyspermi</taxon>
    </lineage>
</organism>
<dbReference type="InterPro" id="IPR036533">
    <property type="entry name" value="BAG_dom_sf"/>
</dbReference>
<gene>
    <name evidence="5" type="ORF">UA08_04129</name>
</gene>
<dbReference type="Proteomes" id="UP000214365">
    <property type="component" value="Unassembled WGS sequence"/>
</dbReference>
<evidence type="ECO:0000313" key="6">
    <source>
        <dbReference type="Proteomes" id="UP000214365"/>
    </source>
</evidence>
<keyword evidence="2" id="KW-0812">Transmembrane</keyword>
<dbReference type="GO" id="GO:0051087">
    <property type="term" value="F:protein-folding chaperone binding"/>
    <property type="evidence" value="ECO:0007669"/>
    <property type="project" value="InterPro"/>
</dbReference>
<reference evidence="5 6" key="1">
    <citation type="submission" date="2015-06" db="EMBL/GenBank/DDBJ databases">
        <title>Talaromyces atroroseus IBT 11181 draft genome.</title>
        <authorList>
            <person name="Rasmussen K.B."/>
            <person name="Rasmussen S."/>
            <person name="Petersen B."/>
            <person name="Sicheritz-Ponten T."/>
            <person name="Mortensen U.H."/>
            <person name="Thrane U."/>
        </authorList>
    </citation>
    <scope>NUCLEOTIDE SEQUENCE [LARGE SCALE GENOMIC DNA]</scope>
    <source>
        <strain evidence="5 6">IBT 11181</strain>
    </source>
</reference>
<proteinExistence type="predicted"/>
<keyword evidence="2" id="KW-0472">Membrane</keyword>
<dbReference type="SMART" id="SM00264">
    <property type="entry name" value="BAG"/>
    <property type="match status" value="1"/>
</dbReference>
<feature type="domain" description="BAG" evidence="4">
    <location>
        <begin position="328"/>
        <end position="407"/>
    </location>
</feature>
<dbReference type="Pfam" id="PF02179">
    <property type="entry name" value="BAG"/>
    <property type="match status" value="1"/>
</dbReference>
<dbReference type="SUPFAM" id="SSF63491">
    <property type="entry name" value="BAG domain"/>
    <property type="match status" value="1"/>
</dbReference>
<evidence type="ECO:0000259" key="3">
    <source>
        <dbReference type="PROSITE" id="PS50053"/>
    </source>
</evidence>
<dbReference type="Gene3D" id="3.10.20.90">
    <property type="entry name" value="Phosphatidylinositol 3-kinase Catalytic Subunit, Chain A, domain 1"/>
    <property type="match status" value="1"/>
</dbReference>
<dbReference type="RefSeq" id="XP_020120688.1">
    <property type="nucleotide sequence ID" value="XM_020266418.1"/>
</dbReference>
<dbReference type="Gene3D" id="1.20.58.120">
    <property type="entry name" value="BAG domain"/>
    <property type="match status" value="1"/>
</dbReference>
<dbReference type="InterPro" id="IPR000626">
    <property type="entry name" value="Ubiquitin-like_dom"/>
</dbReference>
<dbReference type="SUPFAM" id="SSF54236">
    <property type="entry name" value="Ubiquitin-like"/>
    <property type="match status" value="1"/>
</dbReference>
<feature type="region of interest" description="Disordered" evidence="1">
    <location>
        <begin position="228"/>
        <end position="324"/>
    </location>
</feature>
<dbReference type="InterPro" id="IPR029071">
    <property type="entry name" value="Ubiquitin-like_domsf"/>
</dbReference>
<dbReference type="OrthoDB" id="417450at2759"/>
<feature type="transmembrane region" description="Helical" evidence="2">
    <location>
        <begin position="59"/>
        <end position="78"/>
    </location>
</feature>
<dbReference type="AlphaFoldDB" id="A0A1Q5Q8W1"/>
<feature type="domain" description="Ubiquitin-like" evidence="3">
    <location>
        <begin position="172"/>
        <end position="228"/>
    </location>
</feature>
<name>A0A1Q5Q8W1_TALAT</name>
<feature type="compositionally biased region" description="Low complexity" evidence="1">
    <location>
        <begin position="302"/>
        <end position="313"/>
    </location>
</feature>
<accession>A0A1Q5Q8W1</accession>
<protein>
    <recommendedName>
        <fullName evidence="7">BAG domain-containing protein</fullName>
    </recommendedName>
</protein>
<sequence>MTLLSDWPVTLSSLGEASISLPQQAIRRLASLGESEHQSDSLSPFVANLLSSHPSVPTLAALFLTVIAGLLAIAAMSWRDKFNFFQRSPSYGSSSHHHITAATPQVNDSDYSYLTENDIVEPPRSHHQQPPHYVRQRAQMDDSGPDIIVLKHRGVIYPLRFPPFAIDDALLTVGEVRRRAAEQIGTSEVQRIKMLYKGKLLRDDSTPCKDEGLKQQSEIMCVLSEVRPGESTSDLSGSEVGNRSESVVSLDSGSNEHHHQIGSGGGGRRKRNNKKKKQQQPQPQQQPAVAAVNNLAPPPDARPTSSGRSSAAPSPAPSLQQFSTGNEQVDALLRYLRTELVPSCDQYISQPPTDPKIREFEHKRLEEMILTQVIIKADSIDSEDARTARRALIKEAQGMLNRLDAVAPKDRS</sequence>
<comment type="caution">
    <text evidence="5">The sequence shown here is derived from an EMBL/GenBank/DDBJ whole genome shotgun (WGS) entry which is preliminary data.</text>
</comment>
<keyword evidence="2" id="KW-1133">Transmembrane helix</keyword>
<evidence type="ECO:0000259" key="4">
    <source>
        <dbReference type="PROSITE" id="PS51035"/>
    </source>
</evidence>
<feature type="compositionally biased region" description="Low complexity" evidence="1">
    <location>
        <begin position="279"/>
        <end position="295"/>
    </location>
</feature>
<evidence type="ECO:0000256" key="2">
    <source>
        <dbReference type="SAM" id="Phobius"/>
    </source>
</evidence>
<dbReference type="InterPro" id="IPR003103">
    <property type="entry name" value="BAG_domain"/>
</dbReference>
<keyword evidence="6" id="KW-1185">Reference proteome</keyword>
<dbReference type="PROSITE" id="PS51035">
    <property type="entry name" value="BAG"/>
    <property type="match status" value="1"/>
</dbReference>
<evidence type="ECO:0008006" key="7">
    <source>
        <dbReference type="Google" id="ProtNLM"/>
    </source>
</evidence>
<feature type="compositionally biased region" description="Basic residues" evidence="1">
    <location>
        <begin position="267"/>
        <end position="278"/>
    </location>
</feature>